<keyword evidence="13" id="KW-1185">Reference proteome</keyword>
<evidence type="ECO:0000313" key="13">
    <source>
        <dbReference type="Proteomes" id="UP001168613"/>
    </source>
</evidence>
<dbReference type="Pfam" id="PF21082">
    <property type="entry name" value="MS_channel_3rd"/>
    <property type="match status" value="1"/>
</dbReference>
<comment type="similarity">
    <text evidence="2">Belongs to the MscS (TC 1.A.23) family.</text>
</comment>
<feature type="transmembrane region" description="Helical" evidence="7">
    <location>
        <begin position="297"/>
        <end position="319"/>
    </location>
</feature>
<dbReference type="RefSeq" id="WP_266124466.1">
    <property type="nucleotide sequence ID" value="NZ_JAJHNU010000001.1"/>
</dbReference>
<feature type="transmembrane region" description="Helical" evidence="7">
    <location>
        <begin position="416"/>
        <end position="435"/>
    </location>
</feature>
<keyword evidence="5 7" id="KW-1133">Transmembrane helix</keyword>
<keyword evidence="4 7" id="KW-0812">Transmembrane</keyword>
<evidence type="ECO:0000256" key="3">
    <source>
        <dbReference type="ARBA" id="ARBA00022475"/>
    </source>
</evidence>
<evidence type="ECO:0000259" key="9">
    <source>
        <dbReference type="Pfam" id="PF21082"/>
    </source>
</evidence>
<feature type="transmembrane region" description="Helical" evidence="7">
    <location>
        <begin position="499"/>
        <end position="520"/>
    </location>
</feature>
<evidence type="ECO:0000256" key="7">
    <source>
        <dbReference type="SAM" id="Phobius"/>
    </source>
</evidence>
<dbReference type="InterPro" id="IPR049142">
    <property type="entry name" value="MS_channel_1st"/>
</dbReference>
<dbReference type="SUPFAM" id="SSF82689">
    <property type="entry name" value="Mechanosensitive channel protein MscS (YggB), C-terminal domain"/>
    <property type="match status" value="1"/>
</dbReference>
<evidence type="ECO:0000256" key="4">
    <source>
        <dbReference type="ARBA" id="ARBA00022692"/>
    </source>
</evidence>
<dbReference type="InterPro" id="IPR049278">
    <property type="entry name" value="MS_channel_C"/>
</dbReference>
<dbReference type="SUPFAM" id="SSF82861">
    <property type="entry name" value="Mechanosensitive channel protein MscS (YggB), transmembrane region"/>
    <property type="match status" value="1"/>
</dbReference>
<comment type="caution">
    <text evidence="12">The sequence shown here is derived from an EMBL/GenBank/DDBJ whole genome shotgun (WGS) entry which is preliminary data.</text>
</comment>
<evidence type="ECO:0000259" key="11">
    <source>
        <dbReference type="Pfam" id="PF25392"/>
    </source>
</evidence>
<dbReference type="Pfam" id="PF21088">
    <property type="entry name" value="MS_channel_1st"/>
    <property type="match status" value="1"/>
</dbReference>
<evidence type="ECO:0000256" key="1">
    <source>
        <dbReference type="ARBA" id="ARBA00004651"/>
    </source>
</evidence>
<dbReference type="Proteomes" id="UP001168613">
    <property type="component" value="Unassembled WGS sequence"/>
</dbReference>
<dbReference type="Gene3D" id="2.30.30.60">
    <property type="match status" value="1"/>
</dbReference>
<feature type="transmembrane region" description="Helical" evidence="7">
    <location>
        <begin position="148"/>
        <end position="173"/>
    </location>
</feature>
<dbReference type="InterPro" id="IPR010920">
    <property type="entry name" value="LSM_dom_sf"/>
</dbReference>
<feature type="domain" description="Moderate conductance mechanosensitive channel YbiO-like transmembrane helix 1" evidence="11">
    <location>
        <begin position="450"/>
        <end position="528"/>
    </location>
</feature>
<evidence type="ECO:0000256" key="2">
    <source>
        <dbReference type="ARBA" id="ARBA00008017"/>
    </source>
</evidence>
<evidence type="ECO:0000259" key="10">
    <source>
        <dbReference type="Pfam" id="PF21088"/>
    </source>
</evidence>
<evidence type="ECO:0000313" key="12">
    <source>
        <dbReference type="EMBL" id="MDN4120753.1"/>
    </source>
</evidence>
<keyword evidence="3" id="KW-1003">Cell membrane</keyword>
<feature type="transmembrane region" description="Helical" evidence="7">
    <location>
        <begin position="340"/>
        <end position="360"/>
    </location>
</feature>
<protein>
    <submittedName>
        <fullName evidence="12">Mechanosensitive ion channel</fullName>
    </submittedName>
</protein>
<dbReference type="PANTHER" id="PTHR30460">
    <property type="entry name" value="MODERATE CONDUCTANCE MECHANOSENSITIVE CHANNEL YBIO"/>
    <property type="match status" value="1"/>
</dbReference>
<feature type="transmembrane region" description="Helical" evidence="7">
    <location>
        <begin position="583"/>
        <end position="603"/>
    </location>
</feature>
<dbReference type="SUPFAM" id="SSF50182">
    <property type="entry name" value="Sm-like ribonucleoproteins"/>
    <property type="match status" value="1"/>
</dbReference>
<dbReference type="InterPro" id="IPR023408">
    <property type="entry name" value="MscS_beta-dom_sf"/>
</dbReference>
<feature type="transmembrane region" description="Helical" evidence="7">
    <location>
        <begin position="455"/>
        <end position="478"/>
    </location>
</feature>
<dbReference type="Gene3D" id="1.10.287.1260">
    <property type="match status" value="1"/>
</dbReference>
<feature type="transmembrane region" description="Helical" evidence="7">
    <location>
        <begin position="366"/>
        <end position="388"/>
    </location>
</feature>
<feature type="transmembrane region" description="Helical" evidence="7">
    <location>
        <begin position="257"/>
        <end position="285"/>
    </location>
</feature>
<gene>
    <name evidence="12" type="ORF">LMS43_05590</name>
</gene>
<evidence type="ECO:0000256" key="6">
    <source>
        <dbReference type="ARBA" id="ARBA00023136"/>
    </source>
</evidence>
<dbReference type="Gene3D" id="3.30.70.100">
    <property type="match status" value="1"/>
</dbReference>
<dbReference type="InterPro" id="IPR057485">
    <property type="entry name" value="YbiO-like_TM1"/>
</dbReference>
<dbReference type="InterPro" id="IPR011014">
    <property type="entry name" value="MscS_channel_TM-2"/>
</dbReference>
<feature type="domain" description="Mechanosensitive ion channel transmembrane helices 2/3" evidence="10">
    <location>
        <begin position="588"/>
        <end position="628"/>
    </location>
</feature>
<evidence type="ECO:0000259" key="8">
    <source>
        <dbReference type="Pfam" id="PF00924"/>
    </source>
</evidence>
<proteinExistence type="inferred from homology"/>
<accession>A0ABT8EHK8</accession>
<comment type="subcellular location">
    <subcellularLocation>
        <location evidence="1">Cell membrane</location>
        <topology evidence="1">Multi-pass membrane protein</topology>
    </subcellularLocation>
</comment>
<dbReference type="InterPro" id="IPR006685">
    <property type="entry name" value="MscS_channel_2nd"/>
</dbReference>
<feature type="domain" description="Mechanosensitive ion channel MscS C-terminal" evidence="9">
    <location>
        <begin position="722"/>
        <end position="787"/>
    </location>
</feature>
<dbReference type="InterPro" id="IPR045276">
    <property type="entry name" value="YbiO_bact"/>
</dbReference>
<dbReference type="Pfam" id="PF25392">
    <property type="entry name" value="MS_channel_TM1"/>
    <property type="match status" value="1"/>
</dbReference>
<sequence length="839" mass="92075">MTDNAILPSARLLNLRAFMLAFLLAVCGLLSPVWVQAQEQTEPAQETAAGYEALAQVLGNEQLRTQLIEQLRALAAEQDGSLVQEPDSTVPNIVSTQPELIQASDTNEFVWRLQSFAQHLRSDVVQTWQVLRQLGRGDPASVQSLQNWLPALINLLITILVAGLAFLCCRWLAKPVFRRFDTWAKKVPSFAPAVSERPDSAPASKELDEIKEDDTQMTGDFAHLQVTSTESMQSTATERPHYSVRHYLLRYGKLRKLVAVLGAFFIDVLLIFAAALVAYVVAVALPNSGQQTTLFSLQFLTAFVGVELIKVVSRGIFATGYDQLRLLPINNDSAAYWNRWVSIVVVVGGYGLLVLVPVLQAILSPAFANVMGAVLILAVYIYAVGVLWSRRHAVTETLLKQAEHADGAFSGTLLRIIARVWVWLALLYFTVLFFVTQGDQQNALSFMAKATGQTLLALLLGGVASLILSSLLSHRLHLSARWNHAFPLLEERLNSYVPVSLRALRLLVLVSVLVSIFDAWNLVDLRTWFSSGQGQLVINTVVRVAVVLIIAAMTWTILASIIEHRLSASNVHMPTEREKTLLMLFRNALAIVILTMTVLIVLSQVGIDIGPLIAGAGVVGLAIGFGAQKLVQDVITGVFIQLENGMNQNDVVEVAGLFGVVEKLTIRSVVIRTLDGGYHLVPFSAIDCVANHTRDYGYHYGEYCVGLRESVDEAIACLRLAFLDTKQDPEVASAILEDISIPGVTSLNREGFTIRVLIKTAPGMQWAVQRSFNRWVKIHFDAAGIELPYPHTVLHFGRDKNGYASPADIRMVDAVAQNSRGAEVVPPAGQTLRPLSTEA</sequence>
<dbReference type="PANTHER" id="PTHR30460:SF0">
    <property type="entry name" value="MODERATE CONDUCTANCE MECHANOSENSITIVE CHANNEL YBIO"/>
    <property type="match status" value="1"/>
</dbReference>
<reference evidence="12" key="1">
    <citation type="submission" date="2021-11" db="EMBL/GenBank/DDBJ databases">
        <title>Draft genome sequence of Alcaligenes endophyticus type strain CCUG 75668T.</title>
        <authorList>
            <person name="Salva-Serra F."/>
            <person name="Duran R.E."/>
            <person name="Seeger M."/>
            <person name="Moore E.R.B."/>
            <person name="Jaen-Luchoro D."/>
        </authorList>
    </citation>
    <scope>NUCLEOTIDE SEQUENCE</scope>
    <source>
        <strain evidence="12">CCUG 75668</strain>
    </source>
</reference>
<feature type="transmembrane region" description="Helical" evidence="7">
    <location>
        <begin position="540"/>
        <end position="562"/>
    </location>
</feature>
<feature type="transmembrane region" description="Helical" evidence="7">
    <location>
        <begin position="609"/>
        <end position="627"/>
    </location>
</feature>
<dbReference type="EMBL" id="JAJHNU010000001">
    <property type="protein sequence ID" value="MDN4120753.1"/>
    <property type="molecule type" value="Genomic_DNA"/>
</dbReference>
<dbReference type="InterPro" id="IPR011066">
    <property type="entry name" value="MscS_channel_C_sf"/>
</dbReference>
<organism evidence="12 13">
    <name type="scientific">Alcaligenes endophyticus</name>
    <dbReference type="NCBI Taxonomy" id="1929088"/>
    <lineage>
        <taxon>Bacteria</taxon>
        <taxon>Pseudomonadati</taxon>
        <taxon>Pseudomonadota</taxon>
        <taxon>Betaproteobacteria</taxon>
        <taxon>Burkholderiales</taxon>
        <taxon>Alcaligenaceae</taxon>
        <taxon>Alcaligenes</taxon>
    </lineage>
</organism>
<name>A0ABT8EHK8_9BURK</name>
<dbReference type="Pfam" id="PF00924">
    <property type="entry name" value="MS_channel_2nd"/>
    <property type="match status" value="1"/>
</dbReference>
<feature type="domain" description="Mechanosensitive ion channel MscS" evidence="8">
    <location>
        <begin position="630"/>
        <end position="693"/>
    </location>
</feature>
<evidence type="ECO:0000256" key="5">
    <source>
        <dbReference type="ARBA" id="ARBA00022989"/>
    </source>
</evidence>
<keyword evidence="6 7" id="KW-0472">Membrane</keyword>